<keyword evidence="1" id="KW-0472">Membrane</keyword>
<evidence type="ECO:0000256" key="1">
    <source>
        <dbReference type="SAM" id="Phobius"/>
    </source>
</evidence>
<proteinExistence type="predicted"/>
<protein>
    <submittedName>
        <fullName evidence="2">Uncharacterized protein</fullName>
    </submittedName>
</protein>
<dbReference type="EMBL" id="UARG01000017">
    <property type="protein sequence ID" value="SQA77914.1"/>
    <property type="molecule type" value="Genomic_DNA"/>
</dbReference>
<dbReference type="RefSeq" id="WP_128091263.1">
    <property type="nucleotide sequence ID" value="NZ_UARG01000017.1"/>
</dbReference>
<name>A0A2X2RFH2_CAPOC</name>
<gene>
    <name evidence="2" type="ORF">NCTC11546_01139</name>
</gene>
<organism evidence="2 3">
    <name type="scientific">Capnocytophaga ochracea</name>
    <dbReference type="NCBI Taxonomy" id="1018"/>
    <lineage>
        <taxon>Bacteria</taxon>
        <taxon>Pseudomonadati</taxon>
        <taxon>Bacteroidota</taxon>
        <taxon>Flavobacteriia</taxon>
        <taxon>Flavobacteriales</taxon>
        <taxon>Flavobacteriaceae</taxon>
        <taxon>Capnocytophaga</taxon>
    </lineage>
</organism>
<dbReference type="Proteomes" id="UP000249891">
    <property type="component" value="Unassembled WGS sequence"/>
</dbReference>
<evidence type="ECO:0000313" key="3">
    <source>
        <dbReference type="Proteomes" id="UP000249891"/>
    </source>
</evidence>
<feature type="transmembrane region" description="Helical" evidence="1">
    <location>
        <begin position="20"/>
        <end position="44"/>
    </location>
</feature>
<accession>A0A2X2RFH2</accession>
<reference evidence="2 3" key="1">
    <citation type="submission" date="2018-06" db="EMBL/GenBank/DDBJ databases">
        <authorList>
            <consortium name="Pathogen Informatics"/>
            <person name="Doyle S."/>
        </authorList>
    </citation>
    <scope>NUCLEOTIDE SEQUENCE [LARGE SCALE GENOMIC DNA]</scope>
    <source>
        <strain evidence="2 3">NCTC11546</strain>
    </source>
</reference>
<keyword evidence="1" id="KW-0812">Transmembrane</keyword>
<keyword evidence="1" id="KW-1133">Transmembrane helix</keyword>
<evidence type="ECO:0000313" key="2">
    <source>
        <dbReference type="EMBL" id="SQA77914.1"/>
    </source>
</evidence>
<dbReference type="AlphaFoldDB" id="A0A2X2RFH2"/>
<sequence length="54" mass="6622">MATSYRRKEKHESRKIGRMLLKIFVYLMIIYMLHIFSVNANFLIHEDFGFDLFH</sequence>